<dbReference type="EMBL" id="LFYT02000005">
    <property type="protein sequence ID" value="PVE43555.1"/>
    <property type="molecule type" value="Genomic_DNA"/>
</dbReference>
<sequence>MLFLTSLLSLSTQADPLLDFKLFNAPDPSKRKINLPTVSWIVNPQAETFCQQAQPKDGFASRPEGCVYWQIAAARCTLVTRPSTTHSQLGHLLLLCMEGK</sequence>
<name>A0A2T7UFS7_9BURK</name>
<protein>
    <submittedName>
        <fullName evidence="1">Uncharacterized protein</fullName>
    </submittedName>
</protein>
<dbReference type="Proteomes" id="UP000037507">
    <property type="component" value="Unassembled WGS sequence"/>
</dbReference>
<keyword evidence="2" id="KW-1185">Reference proteome</keyword>
<accession>A0A2T7UFS7</accession>
<organism evidence="1 2">
    <name type="scientific">Limnohabitans planktonicus II-D5</name>
    <dbReference type="NCBI Taxonomy" id="1293045"/>
    <lineage>
        <taxon>Bacteria</taxon>
        <taxon>Pseudomonadati</taxon>
        <taxon>Pseudomonadota</taxon>
        <taxon>Betaproteobacteria</taxon>
        <taxon>Burkholderiales</taxon>
        <taxon>Comamonadaceae</taxon>
        <taxon>Limnohabitans</taxon>
    </lineage>
</organism>
<evidence type="ECO:0000313" key="2">
    <source>
        <dbReference type="Proteomes" id="UP000037507"/>
    </source>
</evidence>
<dbReference type="STRING" id="1293045.H663_03985"/>
<dbReference type="AlphaFoldDB" id="A0A2T7UFS7"/>
<comment type="caution">
    <text evidence="1">The sequence shown here is derived from an EMBL/GenBank/DDBJ whole genome shotgun (WGS) entry which is preliminary data.</text>
</comment>
<gene>
    <name evidence="1" type="ORF">H663_006045</name>
</gene>
<reference evidence="1" key="1">
    <citation type="submission" date="2017-04" db="EMBL/GenBank/DDBJ databases">
        <title>Unexpected and diverse lifestyles within the genus Limnohabitans.</title>
        <authorList>
            <person name="Kasalicky V."/>
            <person name="Mehrshad M."/>
            <person name="Andrei S.-A."/>
            <person name="Salcher M."/>
            <person name="Kratochvilova H."/>
            <person name="Simek K."/>
            <person name="Ghai R."/>
        </authorList>
    </citation>
    <scope>NUCLEOTIDE SEQUENCE [LARGE SCALE GENOMIC DNA]</scope>
    <source>
        <strain evidence="1">II-D5</strain>
    </source>
</reference>
<proteinExistence type="predicted"/>
<evidence type="ECO:0000313" key="1">
    <source>
        <dbReference type="EMBL" id="PVE43555.1"/>
    </source>
</evidence>